<accession>A0A834KQK3</accession>
<organism evidence="2 3">
    <name type="scientific">Vespula vulgaris</name>
    <name type="common">Yellow jacket</name>
    <name type="synonym">Wasp</name>
    <dbReference type="NCBI Taxonomy" id="7454"/>
    <lineage>
        <taxon>Eukaryota</taxon>
        <taxon>Metazoa</taxon>
        <taxon>Ecdysozoa</taxon>
        <taxon>Arthropoda</taxon>
        <taxon>Hexapoda</taxon>
        <taxon>Insecta</taxon>
        <taxon>Pterygota</taxon>
        <taxon>Neoptera</taxon>
        <taxon>Endopterygota</taxon>
        <taxon>Hymenoptera</taxon>
        <taxon>Apocrita</taxon>
        <taxon>Aculeata</taxon>
        <taxon>Vespoidea</taxon>
        <taxon>Vespidae</taxon>
        <taxon>Vespinae</taxon>
        <taxon>Vespula</taxon>
    </lineage>
</organism>
<gene>
    <name evidence="2" type="ORF">HZH66_000029</name>
</gene>
<protein>
    <submittedName>
        <fullName evidence="2">Uncharacterized protein</fullName>
    </submittedName>
</protein>
<dbReference type="Proteomes" id="UP000614350">
    <property type="component" value="Unassembled WGS sequence"/>
</dbReference>
<feature type="chain" id="PRO_5032828150" evidence="1">
    <location>
        <begin position="23"/>
        <end position="303"/>
    </location>
</feature>
<evidence type="ECO:0000256" key="1">
    <source>
        <dbReference type="SAM" id="SignalP"/>
    </source>
</evidence>
<evidence type="ECO:0000313" key="2">
    <source>
        <dbReference type="EMBL" id="KAF7411133.1"/>
    </source>
</evidence>
<comment type="caution">
    <text evidence="2">The sequence shown here is derived from an EMBL/GenBank/DDBJ whole genome shotgun (WGS) entry which is preliminary data.</text>
</comment>
<keyword evidence="1" id="KW-0732">Signal</keyword>
<dbReference type="EMBL" id="JACSEA010000001">
    <property type="protein sequence ID" value="KAF7411133.1"/>
    <property type="molecule type" value="Genomic_DNA"/>
</dbReference>
<keyword evidence="3" id="KW-1185">Reference proteome</keyword>
<sequence>MAKLPVVLLLLIFPAFLNNGDALIPDGLSKLFGSLATIKSVRIPELLNQLCNESQGANVMLRDACYGCFYRASNQPTGYPLLLAMSACADMYLNNTDYGHCQAYLRNATNNLNNRVGPVTIYCTFLECIRQVNKDTLDALRAAIREGGATTSREARRTNPGFVVKIYPRTLRAVCVFREQKADSITVRPGAEPIDPRTLRECVGEALRIFPNFDLTDVKLSQLLVNATACVLAKTRCAYTNPITGEIQEDDLANKFHLPSVNAILVNTDYDINIVQFPFRYGAADVCAKFRNVEPAAWPSVAC</sequence>
<dbReference type="AlphaFoldDB" id="A0A834KQK3"/>
<evidence type="ECO:0000313" key="3">
    <source>
        <dbReference type="Proteomes" id="UP000614350"/>
    </source>
</evidence>
<proteinExistence type="predicted"/>
<name>A0A834KQK3_VESVU</name>
<feature type="signal peptide" evidence="1">
    <location>
        <begin position="1"/>
        <end position="22"/>
    </location>
</feature>
<reference evidence="2" key="1">
    <citation type="journal article" date="2020" name="G3 (Bethesda)">
        <title>High-Quality Assemblies for Three Invasive Social Wasps from the &lt;i&gt;Vespula&lt;/i&gt; Genus.</title>
        <authorList>
            <person name="Harrop T.W.R."/>
            <person name="Guhlin J."/>
            <person name="McLaughlin G.M."/>
            <person name="Permina E."/>
            <person name="Stockwell P."/>
            <person name="Gilligan J."/>
            <person name="Le Lec M.F."/>
            <person name="Gruber M.A.M."/>
            <person name="Quinn O."/>
            <person name="Lovegrove M."/>
            <person name="Duncan E.J."/>
            <person name="Remnant E.J."/>
            <person name="Van Eeckhoven J."/>
            <person name="Graham B."/>
            <person name="Knapp R.A."/>
            <person name="Langford K.W."/>
            <person name="Kronenberg Z."/>
            <person name="Press M.O."/>
            <person name="Eacker S.M."/>
            <person name="Wilson-Rankin E.E."/>
            <person name="Purcell J."/>
            <person name="Lester P.J."/>
            <person name="Dearden P.K."/>
        </authorList>
    </citation>
    <scope>NUCLEOTIDE SEQUENCE</scope>
    <source>
        <strain evidence="2">Marl-1</strain>
    </source>
</reference>